<dbReference type="OrthoDB" id="550723at2759"/>
<proteinExistence type="predicted"/>
<dbReference type="SUPFAM" id="SSF55486">
    <property type="entry name" value="Metalloproteases ('zincins'), catalytic domain"/>
    <property type="match status" value="1"/>
</dbReference>
<dbReference type="Proteomes" id="UP000747110">
    <property type="component" value="Unassembled WGS sequence"/>
</dbReference>
<reference evidence="3" key="1">
    <citation type="journal article" date="2021" name="Proc. Natl. Acad. Sci. U.S.A.">
        <title>Three genomes in the algal genus Volvox reveal the fate of a haploid sex-determining region after a transition to homothallism.</title>
        <authorList>
            <person name="Yamamoto K."/>
            <person name="Hamaji T."/>
            <person name="Kawai-Toyooka H."/>
            <person name="Matsuzaki R."/>
            <person name="Takahashi F."/>
            <person name="Nishimura Y."/>
            <person name="Kawachi M."/>
            <person name="Noguchi H."/>
            <person name="Minakuchi Y."/>
            <person name="Umen J.G."/>
            <person name="Toyoda A."/>
            <person name="Nozaki H."/>
        </authorList>
    </citation>
    <scope>NUCLEOTIDE SEQUENCE</scope>
    <source>
        <strain evidence="3">NIES-3786</strain>
    </source>
</reference>
<protein>
    <recommendedName>
        <fullName evidence="2">Peptidase M11 gametolysin domain-containing protein</fullName>
    </recommendedName>
</protein>
<evidence type="ECO:0000259" key="2">
    <source>
        <dbReference type="Pfam" id="PF05548"/>
    </source>
</evidence>
<gene>
    <name evidence="3" type="ORF">Vretifemale_13287</name>
</gene>
<feature type="domain" description="Peptidase M11 gametolysin" evidence="2">
    <location>
        <begin position="100"/>
        <end position="396"/>
    </location>
</feature>
<dbReference type="Pfam" id="PF05548">
    <property type="entry name" value="Peptidase_M11"/>
    <property type="match status" value="1"/>
</dbReference>
<sequence>MTQHSSRTAAKKRSVRFLRKSPVVLCLHVSYPSPCPELIIDILRADYYVTNLLPKFPSRRSPGALPRVPPSLKTHTRHAHPAGPRENNRSIKMMSAIYDNSSLPNNLQNYYKTCLRGKAMLSNPNTFIVKTAINITCSGVLVREGLPDTPWDSSTSCGVAEQQAWELQAEEQAIEISKSDPALAWALQQQPRRRHIYILPSSVPCPWAGFADVTCTSFVCSSFVRAEAYNTLSYRDLHVIMHEAMHNFGLEHAETEDDPYGDPTDVMGNFGSRNGLLCPSAANLYRIGIAMPLRGNWEGDFRGSYGNLTASNFTRTSQVTLVIPAAYARDDHMVVVNLGRKNSTDGYVSSFRNDIPIFFISYRVASPNMSGYDSGLLPEHDRSVIIHAYKGIQDEMLSSGVRPQFIKSVPGNGTWTSDFYNFYEDTGGQLKLKIKRSDANEAEVILCRAVADRETDCTDDLDNDCNGLIDRCDPPCIGSGRPPRGCPKSAIWF</sequence>
<keyword evidence="4" id="KW-1185">Reference proteome</keyword>
<dbReference type="InterPro" id="IPR008752">
    <property type="entry name" value="Peptidase_M11"/>
</dbReference>
<name>A0A8J4CQC7_9CHLO</name>
<organism evidence="3 4">
    <name type="scientific">Volvox reticuliferus</name>
    <dbReference type="NCBI Taxonomy" id="1737510"/>
    <lineage>
        <taxon>Eukaryota</taxon>
        <taxon>Viridiplantae</taxon>
        <taxon>Chlorophyta</taxon>
        <taxon>core chlorophytes</taxon>
        <taxon>Chlorophyceae</taxon>
        <taxon>CS clade</taxon>
        <taxon>Chlamydomonadales</taxon>
        <taxon>Volvocaceae</taxon>
        <taxon>Volvox</taxon>
    </lineage>
</organism>
<comment type="caution">
    <text evidence="3">The sequence shown here is derived from an EMBL/GenBank/DDBJ whole genome shotgun (WGS) entry which is preliminary data.</text>
</comment>
<evidence type="ECO:0000313" key="4">
    <source>
        <dbReference type="Proteomes" id="UP000747110"/>
    </source>
</evidence>
<evidence type="ECO:0000313" key="3">
    <source>
        <dbReference type="EMBL" id="GIL84614.1"/>
    </source>
</evidence>
<dbReference type="EMBL" id="BNCP01000030">
    <property type="protein sequence ID" value="GIL84614.1"/>
    <property type="molecule type" value="Genomic_DNA"/>
</dbReference>
<dbReference type="AlphaFoldDB" id="A0A8J4CQC7"/>
<accession>A0A8J4CQC7</accession>
<feature type="region of interest" description="Disordered" evidence="1">
    <location>
        <begin position="59"/>
        <end position="87"/>
    </location>
</feature>
<evidence type="ECO:0000256" key="1">
    <source>
        <dbReference type="SAM" id="MobiDB-lite"/>
    </source>
</evidence>